<dbReference type="EMBL" id="CAJOBA010055979">
    <property type="protein sequence ID" value="CAF4288234.1"/>
    <property type="molecule type" value="Genomic_DNA"/>
</dbReference>
<dbReference type="Proteomes" id="UP000682733">
    <property type="component" value="Unassembled WGS sequence"/>
</dbReference>
<dbReference type="AlphaFoldDB" id="A0A8S2THU4"/>
<reference evidence="2" key="1">
    <citation type="submission" date="2021-02" db="EMBL/GenBank/DDBJ databases">
        <authorList>
            <person name="Nowell W R."/>
        </authorList>
    </citation>
    <scope>NUCLEOTIDE SEQUENCE</scope>
</reference>
<evidence type="ECO:0000313" key="1">
    <source>
        <dbReference type="EMBL" id="CAF1499711.1"/>
    </source>
</evidence>
<organism evidence="2 3">
    <name type="scientific">Didymodactylos carnosus</name>
    <dbReference type="NCBI Taxonomy" id="1234261"/>
    <lineage>
        <taxon>Eukaryota</taxon>
        <taxon>Metazoa</taxon>
        <taxon>Spiralia</taxon>
        <taxon>Gnathifera</taxon>
        <taxon>Rotifera</taxon>
        <taxon>Eurotatoria</taxon>
        <taxon>Bdelloidea</taxon>
        <taxon>Philodinida</taxon>
        <taxon>Philodinidae</taxon>
        <taxon>Didymodactylos</taxon>
    </lineage>
</organism>
<evidence type="ECO:0000313" key="3">
    <source>
        <dbReference type="Proteomes" id="UP000682733"/>
    </source>
</evidence>
<feature type="non-terminal residue" evidence="2">
    <location>
        <position position="1"/>
    </location>
</feature>
<name>A0A8S2THU4_9BILA</name>
<sequence length="75" mass="8766">KYSAYIKLYYSPGCADRFYLLANGIQLSQIKLRDSEEHKFPTIIPVIDDLMMPLQKPRDIRLPNGMVDFIEQAFE</sequence>
<evidence type="ECO:0000313" key="2">
    <source>
        <dbReference type="EMBL" id="CAF4288234.1"/>
    </source>
</evidence>
<dbReference type="Proteomes" id="UP000677228">
    <property type="component" value="Unassembled WGS sequence"/>
</dbReference>
<gene>
    <name evidence="1" type="ORF">OVA965_LOCUS36879</name>
    <name evidence="2" type="ORF">TMI583_LOCUS37911</name>
</gene>
<protein>
    <submittedName>
        <fullName evidence="2">Uncharacterized protein</fullName>
    </submittedName>
</protein>
<comment type="caution">
    <text evidence="2">The sequence shown here is derived from an EMBL/GenBank/DDBJ whole genome shotgun (WGS) entry which is preliminary data.</text>
</comment>
<dbReference type="EMBL" id="CAJNOK010033977">
    <property type="protein sequence ID" value="CAF1499711.1"/>
    <property type="molecule type" value="Genomic_DNA"/>
</dbReference>
<accession>A0A8S2THU4</accession>
<proteinExistence type="predicted"/>